<dbReference type="EMBL" id="FPBO01000006">
    <property type="protein sequence ID" value="SFU64829.1"/>
    <property type="molecule type" value="Genomic_DNA"/>
</dbReference>
<dbReference type="RefSeq" id="WP_093555212.1">
    <property type="nucleotide sequence ID" value="NZ_FPBO01000006.1"/>
</dbReference>
<evidence type="ECO:0000256" key="1">
    <source>
        <dbReference type="SAM" id="Phobius"/>
    </source>
</evidence>
<feature type="transmembrane region" description="Helical" evidence="1">
    <location>
        <begin position="49"/>
        <end position="72"/>
    </location>
</feature>
<keyword evidence="1" id="KW-0812">Transmembrane</keyword>
<sequence length="352" mass="37912">MKISSRAIACACVMLVLALAGPAEAHVKWFAQWDIVCPPRDPRRVLSLDLWRAFFAAAVAAMAALAALDWHLARNDALDRFSRRVHDAVAPRAIPLLRCGLAIYFVLAATCLAEPAYLTPELRAPHWVAAVQLAAAALVLWRPTAWLAGLALIGLYAMAVAEYGWFHLLDYPLFLGLGVILLLPKLARGDSVLLSLDVLRASAAVTLLWGGIEKFAYPEWSFDLMKNISFLSLGVSPETAMYMYGFGEVALSFGLLAFGVGSQIAAALLLLVFVVAIPPFGMVDLVGHSGIIAGLVPLTLTRSRLRVRLRSAARNAAWHGAAFSATLVALGIGYFGLHELYIAPKTAARLLA</sequence>
<evidence type="ECO:0000313" key="4">
    <source>
        <dbReference type="Proteomes" id="UP000199391"/>
    </source>
</evidence>
<feature type="transmembrane region" description="Helical" evidence="1">
    <location>
        <begin position="317"/>
        <end position="337"/>
    </location>
</feature>
<organism evidence="3 4">
    <name type="scientific">Pseudoduganella namucuonensis</name>
    <dbReference type="NCBI Taxonomy" id="1035707"/>
    <lineage>
        <taxon>Bacteria</taxon>
        <taxon>Pseudomonadati</taxon>
        <taxon>Pseudomonadota</taxon>
        <taxon>Betaproteobacteria</taxon>
        <taxon>Burkholderiales</taxon>
        <taxon>Oxalobacteraceae</taxon>
        <taxon>Telluria group</taxon>
        <taxon>Pseudoduganella</taxon>
    </lineage>
</organism>
<dbReference type="STRING" id="1035707.SAMN05216552_1006223"/>
<evidence type="ECO:0008006" key="5">
    <source>
        <dbReference type="Google" id="ProtNLM"/>
    </source>
</evidence>
<keyword evidence="1" id="KW-0472">Membrane</keyword>
<keyword evidence="4" id="KW-1185">Reference proteome</keyword>
<keyword evidence="1" id="KW-1133">Transmembrane helix</keyword>
<feature type="transmembrane region" description="Helical" evidence="1">
    <location>
        <begin position="146"/>
        <end position="165"/>
    </location>
</feature>
<keyword evidence="2" id="KW-0732">Signal</keyword>
<evidence type="ECO:0000256" key="2">
    <source>
        <dbReference type="SAM" id="SignalP"/>
    </source>
</evidence>
<feature type="transmembrane region" description="Helical" evidence="1">
    <location>
        <begin position="286"/>
        <end position="305"/>
    </location>
</feature>
<proteinExistence type="predicted"/>
<dbReference type="OrthoDB" id="8603558at2"/>
<feature type="chain" id="PRO_5011734328" description="DoxX family membrane protein" evidence="2">
    <location>
        <begin position="26"/>
        <end position="352"/>
    </location>
</feature>
<name>A0A1I7HW40_9BURK</name>
<reference evidence="4" key="1">
    <citation type="submission" date="2016-10" db="EMBL/GenBank/DDBJ databases">
        <authorList>
            <person name="Varghese N."/>
            <person name="Submissions S."/>
        </authorList>
    </citation>
    <scope>NUCLEOTIDE SEQUENCE [LARGE SCALE GENOMIC DNA]</scope>
    <source>
        <strain evidence="4">CGMCC 1.11014</strain>
    </source>
</reference>
<evidence type="ECO:0000313" key="3">
    <source>
        <dbReference type="EMBL" id="SFU64829.1"/>
    </source>
</evidence>
<feature type="transmembrane region" description="Helical" evidence="1">
    <location>
        <begin position="93"/>
        <end position="118"/>
    </location>
</feature>
<feature type="signal peptide" evidence="2">
    <location>
        <begin position="1"/>
        <end position="25"/>
    </location>
</feature>
<dbReference type="Proteomes" id="UP000199391">
    <property type="component" value="Unassembled WGS sequence"/>
</dbReference>
<accession>A0A1I7HW40</accession>
<protein>
    <recommendedName>
        <fullName evidence="5">DoxX family membrane protein</fullName>
    </recommendedName>
</protein>
<feature type="transmembrane region" description="Helical" evidence="1">
    <location>
        <begin position="256"/>
        <end position="280"/>
    </location>
</feature>
<gene>
    <name evidence="3" type="ORF">SAMN05216552_1006223</name>
</gene>
<dbReference type="AlphaFoldDB" id="A0A1I7HW40"/>